<keyword evidence="5" id="KW-1185">Reference proteome</keyword>
<dbReference type="RefSeq" id="WP_306389859.1">
    <property type="nucleotide sequence ID" value="NZ_JAVCAP010000020.1"/>
</dbReference>
<name>A0ABT9JU73_9PROT</name>
<feature type="domain" description="Cytidyltransferase-like" evidence="3">
    <location>
        <begin position="16"/>
        <end position="102"/>
    </location>
</feature>
<evidence type="ECO:0000313" key="4">
    <source>
        <dbReference type="EMBL" id="MDP8568138.1"/>
    </source>
</evidence>
<evidence type="ECO:0000256" key="2">
    <source>
        <dbReference type="ARBA" id="ARBA00022695"/>
    </source>
</evidence>
<proteinExistence type="predicted"/>
<evidence type="ECO:0000313" key="5">
    <source>
        <dbReference type="Proteomes" id="UP001225906"/>
    </source>
</evidence>
<sequence length="137" mass="15271">MTHSQKRIMVDMSATLIHHGHVRLLKAAKQLGHVVVALTTDAEIRAKKGYEPELDYAARAEVLLAMRDVDEVVPSPWLLDEAFLQQHKIDVLVHGHDNSNPIAADKLHLLPRTEGISSTMLRARVLKAVSQKMEANT</sequence>
<dbReference type="EMBL" id="JAVCAP010000020">
    <property type="protein sequence ID" value="MDP8568138.1"/>
    <property type="molecule type" value="Genomic_DNA"/>
</dbReference>
<evidence type="ECO:0000259" key="3">
    <source>
        <dbReference type="Pfam" id="PF01467"/>
    </source>
</evidence>
<dbReference type="PANTHER" id="PTHR43793">
    <property type="entry name" value="FAD SYNTHASE"/>
    <property type="match status" value="1"/>
</dbReference>
<dbReference type="GO" id="GO:0016779">
    <property type="term" value="F:nucleotidyltransferase activity"/>
    <property type="evidence" value="ECO:0007669"/>
    <property type="project" value="UniProtKB-KW"/>
</dbReference>
<dbReference type="SUPFAM" id="SSF52374">
    <property type="entry name" value="Nucleotidylyl transferase"/>
    <property type="match status" value="1"/>
</dbReference>
<organism evidence="4 5">
    <name type="scientific">Methylophilus aquaticus</name>
    <dbReference type="NCBI Taxonomy" id="1971610"/>
    <lineage>
        <taxon>Bacteria</taxon>
        <taxon>Pseudomonadati</taxon>
        <taxon>Pseudomonadota</taxon>
        <taxon>Betaproteobacteria</taxon>
        <taxon>Nitrosomonadales</taxon>
        <taxon>Methylophilaceae</taxon>
        <taxon>Methylophilus</taxon>
    </lineage>
</organism>
<comment type="caution">
    <text evidence="4">The sequence shown here is derived from an EMBL/GenBank/DDBJ whole genome shotgun (WGS) entry which is preliminary data.</text>
</comment>
<keyword evidence="1" id="KW-0808">Transferase</keyword>
<dbReference type="Gene3D" id="3.40.50.620">
    <property type="entry name" value="HUPs"/>
    <property type="match status" value="1"/>
</dbReference>
<accession>A0ABT9JU73</accession>
<dbReference type="NCBIfam" id="TIGR00125">
    <property type="entry name" value="cyt_tran_rel"/>
    <property type="match status" value="1"/>
</dbReference>
<dbReference type="Pfam" id="PF01467">
    <property type="entry name" value="CTP_transf_like"/>
    <property type="match status" value="1"/>
</dbReference>
<dbReference type="InterPro" id="IPR004821">
    <property type="entry name" value="Cyt_trans-like"/>
</dbReference>
<protein>
    <submittedName>
        <fullName evidence="4">Adenylyltransferase/cytidyltransferase family protein</fullName>
    </submittedName>
</protein>
<dbReference type="Proteomes" id="UP001225906">
    <property type="component" value="Unassembled WGS sequence"/>
</dbReference>
<evidence type="ECO:0000256" key="1">
    <source>
        <dbReference type="ARBA" id="ARBA00022679"/>
    </source>
</evidence>
<dbReference type="PANTHER" id="PTHR43793:SF1">
    <property type="entry name" value="FAD SYNTHASE"/>
    <property type="match status" value="1"/>
</dbReference>
<dbReference type="InterPro" id="IPR014729">
    <property type="entry name" value="Rossmann-like_a/b/a_fold"/>
</dbReference>
<dbReference type="InterPro" id="IPR050385">
    <property type="entry name" value="Archaeal_FAD_synthase"/>
</dbReference>
<reference evidence="5" key="1">
    <citation type="journal article" date="2019" name="Int. J. Syst. Evol. Microbiol.">
        <title>The Global Catalogue of Microorganisms (GCM) 10K type strain sequencing project: providing services to taxonomists for standard genome sequencing and annotation.</title>
        <authorList>
            <consortium name="The Broad Institute Genomics Platform"/>
            <consortium name="The Broad Institute Genome Sequencing Center for Infectious Disease"/>
            <person name="Wu L."/>
            <person name="Ma J."/>
        </authorList>
    </citation>
    <scope>NUCLEOTIDE SEQUENCE [LARGE SCALE GENOMIC DNA]</scope>
    <source>
        <strain evidence="5">VKM B-3159</strain>
    </source>
</reference>
<gene>
    <name evidence="4" type="ORF">Q9291_09780</name>
</gene>
<keyword evidence="2 4" id="KW-0548">Nucleotidyltransferase</keyword>